<keyword evidence="1" id="KW-0175">Coiled coil</keyword>
<evidence type="ECO:0000256" key="2">
    <source>
        <dbReference type="SAM" id="MobiDB-lite"/>
    </source>
</evidence>
<comment type="caution">
    <text evidence="4">The sequence shown here is derived from an EMBL/GenBank/DDBJ whole genome shotgun (WGS) entry which is preliminary data.</text>
</comment>
<dbReference type="SUPFAM" id="SSF52540">
    <property type="entry name" value="P-loop containing nucleoside triphosphate hydrolases"/>
    <property type="match status" value="1"/>
</dbReference>
<evidence type="ECO:0000313" key="5">
    <source>
        <dbReference type="Proteomes" id="UP000176424"/>
    </source>
</evidence>
<dbReference type="GO" id="GO:0016887">
    <property type="term" value="F:ATP hydrolysis activity"/>
    <property type="evidence" value="ECO:0007669"/>
    <property type="project" value="InterPro"/>
</dbReference>
<dbReference type="SUPFAM" id="SSF101908">
    <property type="entry name" value="Putative isomerase YbhE"/>
    <property type="match status" value="1"/>
</dbReference>
<sequence length="1132" mass="126732">MSQEEEKSTLDSGRSKATADANLRALSLLTLTHTTALLPPERFPGDQPGEITEIRSINNTVVVLVSNGGHTEARTYDATGQVTTISLDPSFAEFATAHPDSYINVRRAGTDSNKAAFKKLGFSDAEILELDTSFIAAANDVPTSRSSYNSSSQELTDSSTVAKQSGHIVSPDAWKIEVQKHPEEGRVFIVTTGKSRFIIRPTDPSEKKAVKGALATELQIIENQLTPNLSLRTRENIIEITNSQGEVLSSYSGTKPVRNPTSPDTLYFISPEGQINTLDISQAATRTSDPTPQPQFQLEKPAEIQIDPNGNFLVARTLDQNLHIVDITTGQEAAVFDQVKGPFTLDSQGDILFVDTQNRLREIQTNFLATPNGGDKESLVKKQAALTQLQEKFARLKLGDQAQEEGITNESVAQTLRQTIAEQVNDKLAKATSPETVELILDDLQAIKARPELHGFTQVVDEFTEKAEQTLSSLKTHHLENQVNGLESRLVAVSSVGDTLGLDRDFLTILNLRRDLNITNPEQRAKLDTQLKQLEQRKEEIVKKYQEELIQAVSESLPNIGEVVSQTGSLNETSAFLSSPEAKHIEQMIHSIRDPAIRQELMQKYQTIITEQRQRILARTEALEAQTRTRYAEIIAQSRQELQTLQNRIEQITSTQELNRMQRDPEVIALRAKLLSLPDELRQPEETRLDILLSIRRQTLDNRNRLGQTSTDGSSVTIGHTTFPVFKETPVVWQPTFTPGSGFWSPLAFEDSRGRVWKPHTDRDVMVTPDLQNPQTQALIEKYSLEARAYFEGQTRNIPDFDPKWRLTEYHKMLLEKILQTLNFQLLHHSGILILQGDAGTGKNVLIDMIAALTRREIFTVPCNVHTAKEDLQFEYGYNPEKGTYRLPSQLVEGIQTPGAIVFWDEINALHPGVAKLHNPLFDYRRRMIFTEGSLKKTIQAEPTVLFIGSMNRSPNYLGTSPLSPEIKSRARFENIGYPPFENPRGGFFSHEAEILAPHTDSMATLTESEVRACWNQTFNNQETATASSILATNPEIARDLSQIHEVLRAANRLREMYNAYQQGESTEPITQPVSLRETTDIILELNDRDAAVVDIVERIILPKIDDPSEARLVKASIEAELGPRTSRRRSS</sequence>
<feature type="coiled-coil region" evidence="1">
    <location>
        <begin position="628"/>
        <end position="655"/>
    </location>
</feature>
<dbReference type="GO" id="GO:0005524">
    <property type="term" value="F:ATP binding"/>
    <property type="evidence" value="ECO:0007669"/>
    <property type="project" value="InterPro"/>
</dbReference>
<evidence type="ECO:0000256" key="1">
    <source>
        <dbReference type="SAM" id="Coils"/>
    </source>
</evidence>
<dbReference type="InterPro" id="IPR003593">
    <property type="entry name" value="AAA+_ATPase"/>
</dbReference>
<dbReference type="InterPro" id="IPR011704">
    <property type="entry name" value="ATPase_dyneun-rel_AAA"/>
</dbReference>
<feature type="coiled-coil region" evidence="1">
    <location>
        <begin position="524"/>
        <end position="551"/>
    </location>
</feature>
<protein>
    <recommendedName>
        <fullName evidence="3">AAA+ ATPase domain-containing protein</fullName>
    </recommendedName>
</protein>
<accession>A0A1F4ZP93</accession>
<organism evidence="4 5">
    <name type="scientific">Candidatus Amesbacteria bacterium RIFOXYB1_FULL_44_23</name>
    <dbReference type="NCBI Taxonomy" id="1797263"/>
    <lineage>
        <taxon>Bacteria</taxon>
        <taxon>Candidatus Amesiibacteriota</taxon>
    </lineage>
</organism>
<evidence type="ECO:0000259" key="3">
    <source>
        <dbReference type="SMART" id="SM00382"/>
    </source>
</evidence>
<dbReference type="Proteomes" id="UP000176424">
    <property type="component" value="Unassembled WGS sequence"/>
</dbReference>
<dbReference type="AlphaFoldDB" id="A0A1F4ZP93"/>
<feature type="region of interest" description="Disordered" evidence="2">
    <location>
        <begin position="142"/>
        <end position="162"/>
    </location>
</feature>
<feature type="domain" description="AAA+ ATPase" evidence="3">
    <location>
        <begin position="829"/>
        <end position="981"/>
    </location>
</feature>
<dbReference type="SMART" id="SM00382">
    <property type="entry name" value="AAA"/>
    <property type="match status" value="1"/>
</dbReference>
<gene>
    <name evidence="4" type="ORF">A2397_05710</name>
</gene>
<dbReference type="EMBL" id="MEXR01000062">
    <property type="protein sequence ID" value="OGD08205.1"/>
    <property type="molecule type" value="Genomic_DNA"/>
</dbReference>
<proteinExistence type="predicted"/>
<reference evidence="4 5" key="1">
    <citation type="journal article" date="2016" name="Nat. Commun.">
        <title>Thousands of microbial genomes shed light on interconnected biogeochemical processes in an aquifer system.</title>
        <authorList>
            <person name="Anantharaman K."/>
            <person name="Brown C.T."/>
            <person name="Hug L.A."/>
            <person name="Sharon I."/>
            <person name="Castelle C.J."/>
            <person name="Probst A.J."/>
            <person name="Thomas B.C."/>
            <person name="Singh A."/>
            <person name="Wilkins M.J."/>
            <person name="Karaoz U."/>
            <person name="Brodie E.L."/>
            <person name="Williams K.H."/>
            <person name="Hubbard S.S."/>
            <person name="Banfield J.F."/>
        </authorList>
    </citation>
    <scope>NUCLEOTIDE SEQUENCE [LARGE SCALE GENOMIC DNA]</scope>
</reference>
<dbReference type="Pfam" id="PF07728">
    <property type="entry name" value="AAA_5"/>
    <property type="match status" value="1"/>
</dbReference>
<evidence type="ECO:0000313" key="4">
    <source>
        <dbReference type="EMBL" id="OGD08205.1"/>
    </source>
</evidence>
<dbReference type="STRING" id="1797263.A2397_05710"/>
<name>A0A1F4ZP93_9BACT</name>
<dbReference type="InterPro" id="IPR027417">
    <property type="entry name" value="P-loop_NTPase"/>
</dbReference>
<dbReference type="Gene3D" id="3.40.50.300">
    <property type="entry name" value="P-loop containing nucleotide triphosphate hydrolases"/>
    <property type="match status" value="1"/>
</dbReference>